<accession>A0A392M091</accession>
<evidence type="ECO:0000313" key="1">
    <source>
        <dbReference type="EMBL" id="MCH80398.1"/>
    </source>
</evidence>
<organism evidence="1 2">
    <name type="scientific">Trifolium medium</name>
    <dbReference type="NCBI Taxonomy" id="97028"/>
    <lineage>
        <taxon>Eukaryota</taxon>
        <taxon>Viridiplantae</taxon>
        <taxon>Streptophyta</taxon>
        <taxon>Embryophyta</taxon>
        <taxon>Tracheophyta</taxon>
        <taxon>Spermatophyta</taxon>
        <taxon>Magnoliopsida</taxon>
        <taxon>eudicotyledons</taxon>
        <taxon>Gunneridae</taxon>
        <taxon>Pentapetalae</taxon>
        <taxon>rosids</taxon>
        <taxon>fabids</taxon>
        <taxon>Fabales</taxon>
        <taxon>Fabaceae</taxon>
        <taxon>Papilionoideae</taxon>
        <taxon>50 kb inversion clade</taxon>
        <taxon>NPAAA clade</taxon>
        <taxon>Hologalegina</taxon>
        <taxon>IRL clade</taxon>
        <taxon>Trifolieae</taxon>
        <taxon>Trifolium</taxon>
    </lineage>
</organism>
<name>A0A392M091_9FABA</name>
<dbReference type="Proteomes" id="UP000265520">
    <property type="component" value="Unassembled WGS sequence"/>
</dbReference>
<comment type="caution">
    <text evidence="1">The sequence shown here is derived from an EMBL/GenBank/DDBJ whole genome shotgun (WGS) entry which is preliminary data.</text>
</comment>
<dbReference type="InterPro" id="IPR052957">
    <property type="entry name" value="Auxin_embryo_med"/>
</dbReference>
<sequence>MRACAVRRASGAVRQNLMLQPSPSVGYCILFSGLLLDMHLIRVCVSYCHVSCQQSLNAEDNQYVKGVRPTLEFIITSKDITMLLIFNNEKGFSRENIESLCSVGRSTKKGNRSSRYIAPFSNSQISNMPPIDTIGVIFEYALLIFGYHVELLFVHDHTSGVQ</sequence>
<dbReference type="PANTHER" id="PTHR32387:SF3">
    <property type="entry name" value="ATP_DNA BINDING PROTEIN"/>
    <property type="match status" value="1"/>
</dbReference>
<dbReference type="PANTHER" id="PTHR32387">
    <property type="entry name" value="WU:FJ29H11"/>
    <property type="match status" value="1"/>
</dbReference>
<gene>
    <name evidence="1" type="ORF">A2U01_0001166</name>
</gene>
<evidence type="ECO:0000313" key="2">
    <source>
        <dbReference type="Proteomes" id="UP000265520"/>
    </source>
</evidence>
<keyword evidence="2" id="KW-1185">Reference proteome</keyword>
<dbReference type="AlphaFoldDB" id="A0A392M091"/>
<proteinExistence type="predicted"/>
<dbReference type="EMBL" id="LXQA010001012">
    <property type="protein sequence ID" value="MCH80398.1"/>
    <property type="molecule type" value="Genomic_DNA"/>
</dbReference>
<reference evidence="1 2" key="1">
    <citation type="journal article" date="2018" name="Front. Plant Sci.">
        <title>Red Clover (Trifolium pratense) and Zigzag Clover (T. medium) - A Picture of Genomic Similarities and Differences.</title>
        <authorList>
            <person name="Dluhosova J."/>
            <person name="Istvanek J."/>
            <person name="Nedelnik J."/>
            <person name="Repkova J."/>
        </authorList>
    </citation>
    <scope>NUCLEOTIDE SEQUENCE [LARGE SCALE GENOMIC DNA]</scope>
    <source>
        <strain evidence="2">cv. 10/8</strain>
        <tissue evidence="1">Leaf</tissue>
    </source>
</reference>
<protein>
    <submittedName>
        <fullName evidence="1">Sacsin</fullName>
    </submittedName>
</protein>